<evidence type="ECO:0000313" key="3">
    <source>
        <dbReference type="Proteomes" id="UP001153555"/>
    </source>
</evidence>
<keyword evidence="3" id="KW-1185">Reference proteome</keyword>
<reference evidence="2" key="1">
    <citation type="submission" date="2019-12" db="EMBL/GenBank/DDBJ databases">
        <authorList>
            <person name="Scholes J."/>
        </authorList>
    </citation>
    <scope>NUCLEOTIDE SEQUENCE</scope>
</reference>
<keyword evidence="1" id="KW-0732">Signal</keyword>
<proteinExistence type="predicted"/>
<dbReference type="Proteomes" id="UP001153555">
    <property type="component" value="Unassembled WGS sequence"/>
</dbReference>
<evidence type="ECO:0000256" key="1">
    <source>
        <dbReference type="SAM" id="SignalP"/>
    </source>
</evidence>
<name>A0A9N7MX84_STRHE</name>
<dbReference type="PANTHER" id="PTHR36896">
    <property type="entry name" value="OS01G0729500 PROTEIN"/>
    <property type="match status" value="1"/>
</dbReference>
<gene>
    <name evidence="2" type="ORF">SHERM_17207</name>
</gene>
<evidence type="ECO:0000313" key="2">
    <source>
        <dbReference type="EMBL" id="CAA0817820.1"/>
    </source>
</evidence>
<dbReference type="AlphaFoldDB" id="A0A9N7MX84"/>
<dbReference type="EMBL" id="CACSLK010016728">
    <property type="protein sequence ID" value="CAA0817820.1"/>
    <property type="molecule type" value="Genomic_DNA"/>
</dbReference>
<protein>
    <submittedName>
        <fullName evidence="2">Uncharacterized protein</fullName>
    </submittedName>
</protein>
<comment type="caution">
    <text evidence="2">The sequence shown here is derived from an EMBL/GenBank/DDBJ whole genome shotgun (WGS) entry which is preliminary data.</text>
</comment>
<feature type="signal peptide" evidence="1">
    <location>
        <begin position="1"/>
        <end position="27"/>
    </location>
</feature>
<feature type="chain" id="PRO_5040182397" evidence="1">
    <location>
        <begin position="28"/>
        <end position="111"/>
    </location>
</feature>
<sequence>MAVLKFLALYLCLISILTRIPNPSVAAAVSADAVARNKIRREKSRAADTNTSTLKNADRVDPKRGCGDMGTRSECGSNPRCRWCRSEALDDTCFSKSEAWRLPSQVFSCEF</sequence>
<dbReference type="OrthoDB" id="884905at2759"/>
<accession>A0A9N7MX84</accession>
<dbReference type="PANTHER" id="PTHR36896:SF2">
    <property type="entry name" value="OS01G0729500 PROTEIN"/>
    <property type="match status" value="1"/>
</dbReference>
<organism evidence="2 3">
    <name type="scientific">Striga hermonthica</name>
    <name type="common">Purple witchweed</name>
    <name type="synonym">Buchnera hermonthica</name>
    <dbReference type="NCBI Taxonomy" id="68872"/>
    <lineage>
        <taxon>Eukaryota</taxon>
        <taxon>Viridiplantae</taxon>
        <taxon>Streptophyta</taxon>
        <taxon>Embryophyta</taxon>
        <taxon>Tracheophyta</taxon>
        <taxon>Spermatophyta</taxon>
        <taxon>Magnoliopsida</taxon>
        <taxon>eudicotyledons</taxon>
        <taxon>Gunneridae</taxon>
        <taxon>Pentapetalae</taxon>
        <taxon>asterids</taxon>
        <taxon>lamiids</taxon>
        <taxon>Lamiales</taxon>
        <taxon>Orobanchaceae</taxon>
        <taxon>Buchnereae</taxon>
        <taxon>Striga</taxon>
    </lineage>
</organism>